<keyword evidence="2" id="KW-1185">Reference proteome</keyword>
<reference evidence="1" key="2">
    <citation type="journal article" date="2023" name="BMC Genomics">
        <title>Pest status, molecular evolution, and epigenetic factors derived from the genome assembly of Frankliniella fusca, a thysanopteran phytovirus vector.</title>
        <authorList>
            <person name="Catto M.A."/>
            <person name="Labadie P.E."/>
            <person name="Jacobson A.L."/>
            <person name="Kennedy G.G."/>
            <person name="Srinivasan R."/>
            <person name="Hunt B.G."/>
        </authorList>
    </citation>
    <scope>NUCLEOTIDE SEQUENCE</scope>
    <source>
        <strain evidence="1">PL_HMW_Pooled</strain>
    </source>
</reference>
<proteinExistence type="predicted"/>
<dbReference type="Proteomes" id="UP001219518">
    <property type="component" value="Unassembled WGS sequence"/>
</dbReference>
<dbReference type="EMBL" id="JAHWGI010000970">
    <property type="protein sequence ID" value="KAK3919191.1"/>
    <property type="molecule type" value="Genomic_DNA"/>
</dbReference>
<protein>
    <submittedName>
        <fullName evidence="1">NAD(+)--arginine ADP-ribosyltransferase EFV</fullName>
    </submittedName>
</protein>
<sequence length="88" mass="9532">MARLWCLLGGKRVDGKWLIGLTGHTSRSALECSGKQAVVVEDTRLGVACRGPRHGRAPTGRVLNLLEMADKTIGTPMEYTGRQKATLL</sequence>
<organism evidence="1 2">
    <name type="scientific">Frankliniella fusca</name>
    <dbReference type="NCBI Taxonomy" id="407009"/>
    <lineage>
        <taxon>Eukaryota</taxon>
        <taxon>Metazoa</taxon>
        <taxon>Ecdysozoa</taxon>
        <taxon>Arthropoda</taxon>
        <taxon>Hexapoda</taxon>
        <taxon>Insecta</taxon>
        <taxon>Pterygota</taxon>
        <taxon>Neoptera</taxon>
        <taxon>Paraneoptera</taxon>
        <taxon>Thysanoptera</taxon>
        <taxon>Terebrantia</taxon>
        <taxon>Thripoidea</taxon>
        <taxon>Thripidae</taxon>
        <taxon>Frankliniella</taxon>
    </lineage>
</organism>
<evidence type="ECO:0000313" key="2">
    <source>
        <dbReference type="Proteomes" id="UP001219518"/>
    </source>
</evidence>
<gene>
    <name evidence="1" type="ORF">KUF71_008340</name>
</gene>
<evidence type="ECO:0000313" key="1">
    <source>
        <dbReference type="EMBL" id="KAK3919191.1"/>
    </source>
</evidence>
<accession>A0AAE1LGC8</accession>
<reference evidence="1" key="1">
    <citation type="submission" date="2021-07" db="EMBL/GenBank/DDBJ databases">
        <authorList>
            <person name="Catto M.A."/>
            <person name="Jacobson A."/>
            <person name="Kennedy G."/>
            <person name="Labadie P."/>
            <person name="Hunt B.G."/>
            <person name="Srinivasan R."/>
        </authorList>
    </citation>
    <scope>NUCLEOTIDE SEQUENCE</scope>
    <source>
        <strain evidence="1">PL_HMW_Pooled</strain>
        <tissue evidence="1">Head</tissue>
    </source>
</reference>
<name>A0AAE1LGC8_9NEOP</name>
<dbReference type="AlphaFoldDB" id="A0AAE1LGC8"/>
<comment type="caution">
    <text evidence="1">The sequence shown here is derived from an EMBL/GenBank/DDBJ whole genome shotgun (WGS) entry which is preliminary data.</text>
</comment>